<dbReference type="Proteomes" id="UP000703674">
    <property type="component" value="Unassembled WGS sequence"/>
</dbReference>
<evidence type="ECO:0008006" key="3">
    <source>
        <dbReference type="Google" id="ProtNLM"/>
    </source>
</evidence>
<feature type="non-terminal residue" evidence="1">
    <location>
        <position position="98"/>
    </location>
</feature>
<dbReference type="RefSeq" id="WP_168138993.1">
    <property type="nucleotide sequence ID" value="NZ_JAAVJR010000008.1"/>
</dbReference>
<dbReference type="EMBL" id="JAAVJR010000008">
    <property type="protein sequence ID" value="NJW53891.1"/>
    <property type="molecule type" value="Genomic_DNA"/>
</dbReference>
<dbReference type="InterPro" id="IPR032710">
    <property type="entry name" value="NTF2-like_dom_sf"/>
</dbReference>
<comment type="caution">
    <text evidence="1">The sequence shown here is derived from an EMBL/GenBank/DDBJ whole genome shotgun (WGS) entry which is preliminary data.</text>
</comment>
<gene>
    <name evidence="1" type="ORF">HC175_13280</name>
</gene>
<name>A0ABX1D5Q1_9FLAO</name>
<accession>A0ABX1D5Q1</accession>
<reference evidence="1 2" key="1">
    <citation type="submission" date="2020-03" db="EMBL/GenBank/DDBJ databases">
        <title>Salinimicrobium sp. nov, isolated from SCS.</title>
        <authorList>
            <person name="Cao W.R."/>
        </authorList>
    </citation>
    <scope>NUCLEOTIDE SEQUENCE [LARGE SCALE GENOMIC DNA]</scope>
    <source>
        <strain evidence="2">J15B91</strain>
    </source>
</reference>
<protein>
    <recommendedName>
        <fullName evidence="3">SnoaL-like domain-containing protein</fullName>
    </recommendedName>
</protein>
<dbReference type="PROSITE" id="PS51257">
    <property type="entry name" value="PROKAR_LIPOPROTEIN"/>
    <property type="match status" value="1"/>
</dbReference>
<dbReference type="SUPFAM" id="SSF54427">
    <property type="entry name" value="NTF2-like"/>
    <property type="match status" value="1"/>
</dbReference>
<proteinExistence type="predicted"/>
<organism evidence="1 2">
    <name type="scientific">Salinimicrobium oceani</name>
    <dbReference type="NCBI Taxonomy" id="2722702"/>
    <lineage>
        <taxon>Bacteria</taxon>
        <taxon>Pseudomonadati</taxon>
        <taxon>Bacteroidota</taxon>
        <taxon>Flavobacteriia</taxon>
        <taxon>Flavobacteriales</taxon>
        <taxon>Flavobacteriaceae</taxon>
        <taxon>Salinimicrobium</taxon>
    </lineage>
</organism>
<sequence length="98" mass="11118">MKKIITLIAGLAIIFSCNDKNAESNEVAVTEGESNYEVASERYSVLNEQALENMAALDFESWGKMLADDVEYYFPDGDADTRTILSGKEEVVKWWKDW</sequence>
<evidence type="ECO:0000313" key="1">
    <source>
        <dbReference type="EMBL" id="NJW53891.1"/>
    </source>
</evidence>
<evidence type="ECO:0000313" key="2">
    <source>
        <dbReference type="Proteomes" id="UP000703674"/>
    </source>
</evidence>
<keyword evidence="2" id="KW-1185">Reference proteome</keyword>
<dbReference type="Gene3D" id="3.10.450.50">
    <property type="match status" value="1"/>
</dbReference>